<reference evidence="2 3" key="1">
    <citation type="journal article" date="2021" name="BMC Genomics">
        <title>Datura genome reveals duplications of psychoactive alkaloid biosynthetic genes and high mutation rate following tissue culture.</title>
        <authorList>
            <person name="Rajewski A."/>
            <person name="Carter-House D."/>
            <person name="Stajich J."/>
            <person name="Litt A."/>
        </authorList>
    </citation>
    <scope>NUCLEOTIDE SEQUENCE [LARGE SCALE GENOMIC DNA]</scope>
    <source>
        <strain evidence="2">AR-01</strain>
    </source>
</reference>
<comment type="caution">
    <text evidence="2">The sequence shown here is derived from an EMBL/GenBank/DDBJ whole genome shotgun (WGS) entry which is preliminary data.</text>
</comment>
<feature type="non-terminal residue" evidence="2">
    <location>
        <position position="1"/>
    </location>
</feature>
<accession>A0ABS8WVH7</accession>
<proteinExistence type="predicted"/>
<sequence length="144" mass="15899">RSLCTNLAEIDVETPATMKYDLEKSKDETRYDLKHHKPITELQGRGQSTMLPKSTSGAAATQPRAESAETSSVVPQSSQYVLTPTNFAKMVCKADKHEKQLKLFAEQLGTFVDKAITTALESYASLHAHIDDMEAQATENILNN</sequence>
<evidence type="ECO:0000313" key="2">
    <source>
        <dbReference type="EMBL" id="MCE3216955.1"/>
    </source>
</evidence>
<evidence type="ECO:0000313" key="3">
    <source>
        <dbReference type="Proteomes" id="UP000823775"/>
    </source>
</evidence>
<gene>
    <name evidence="2" type="ORF">HAX54_009655</name>
</gene>
<dbReference type="EMBL" id="JACEIK010015250">
    <property type="protein sequence ID" value="MCE3216955.1"/>
    <property type="molecule type" value="Genomic_DNA"/>
</dbReference>
<evidence type="ECO:0000256" key="1">
    <source>
        <dbReference type="SAM" id="MobiDB-lite"/>
    </source>
</evidence>
<name>A0ABS8WVH7_DATST</name>
<feature type="region of interest" description="Disordered" evidence="1">
    <location>
        <begin position="29"/>
        <end position="76"/>
    </location>
</feature>
<dbReference type="Proteomes" id="UP000823775">
    <property type="component" value="Unassembled WGS sequence"/>
</dbReference>
<keyword evidence="3" id="KW-1185">Reference proteome</keyword>
<organism evidence="2 3">
    <name type="scientific">Datura stramonium</name>
    <name type="common">Jimsonweed</name>
    <name type="synonym">Common thornapple</name>
    <dbReference type="NCBI Taxonomy" id="4076"/>
    <lineage>
        <taxon>Eukaryota</taxon>
        <taxon>Viridiplantae</taxon>
        <taxon>Streptophyta</taxon>
        <taxon>Embryophyta</taxon>
        <taxon>Tracheophyta</taxon>
        <taxon>Spermatophyta</taxon>
        <taxon>Magnoliopsida</taxon>
        <taxon>eudicotyledons</taxon>
        <taxon>Gunneridae</taxon>
        <taxon>Pentapetalae</taxon>
        <taxon>asterids</taxon>
        <taxon>lamiids</taxon>
        <taxon>Solanales</taxon>
        <taxon>Solanaceae</taxon>
        <taxon>Solanoideae</taxon>
        <taxon>Datureae</taxon>
        <taxon>Datura</taxon>
    </lineage>
</organism>
<protein>
    <submittedName>
        <fullName evidence="2">Uncharacterized protein</fullName>
    </submittedName>
</protein>
<feature type="compositionally biased region" description="Polar residues" evidence="1">
    <location>
        <begin position="45"/>
        <end position="59"/>
    </location>
</feature>